<comment type="caution">
    <text evidence="2">The sequence shown here is derived from an EMBL/GenBank/DDBJ whole genome shotgun (WGS) entry which is preliminary data.</text>
</comment>
<dbReference type="RefSeq" id="WP_196277308.1">
    <property type="nucleotide sequence ID" value="NZ_JADQDC010000019.1"/>
</dbReference>
<evidence type="ECO:0000313" key="3">
    <source>
        <dbReference type="Proteomes" id="UP000600799"/>
    </source>
</evidence>
<keyword evidence="1" id="KW-1133">Transmembrane helix</keyword>
<gene>
    <name evidence="2" type="ORF">I2488_18715</name>
</gene>
<dbReference type="EMBL" id="JADQDC010000019">
    <property type="protein sequence ID" value="MBF9153041.1"/>
    <property type="molecule type" value="Genomic_DNA"/>
</dbReference>
<evidence type="ECO:0008006" key="4">
    <source>
        <dbReference type="Google" id="ProtNLM"/>
    </source>
</evidence>
<evidence type="ECO:0000313" key="2">
    <source>
        <dbReference type="EMBL" id="MBF9153041.1"/>
    </source>
</evidence>
<keyword evidence="3" id="KW-1185">Reference proteome</keyword>
<accession>A0ABS0HLA9</accession>
<evidence type="ECO:0000256" key="1">
    <source>
        <dbReference type="SAM" id="Phobius"/>
    </source>
</evidence>
<name>A0ABS0HLA9_9SPHN</name>
<keyword evidence="1" id="KW-0812">Transmembrane</keyword>
<feature type="transmembrane region" description="Helical" evidence="1">
    <location>
        <begin position="20"/>
        <end position="42"/>
    </location>
</feature>
<proteinExistence type="predicted"/>
<organism evidence="2 3">
    <name type="scientific">Novosphingobium jiangmenense</name>
    <dbReference type="NCBI Taxonomy" id="2791981"/>
    <lineage>
        <taxon>Bacteria</taxon>
        <taxon>Pseudomonadati</taxon>
        <taxon>Pseudomonadota</taxon>
        <taxon>Alphaproteobacteria</taxon>
        <taxon>Sphingomonadales</taxon>
        <taxon>Sphingomonadaceae</taxon>
        <taxon>Novosphingobium</taxon>
    </lineage>
</organism>
<protein>
    <recommendedName>
        <fullName evidence="4">SGNH/GDSL hydrolase family protein</fullName>
    </recommendedName>
</protein>
<sequence length="359" mass="39721">MAEKLSPATNPEADETASLHGSLVIVAALVTFLALCALTLLLPGNPYVRYQQLGSTIHFRTVWAYERIVFDKTPIDVALIGNSRLGAGVSGPELSQGLASRLGRPVHVVNFSMPQDGRNTHYVLTKLLLAHHSEVKLILVDIIEQSARKGHPAFRNLADTNDVLTAPALINFGYVDDLGYLPYRQMLTFAGTRYPALFGFRTSVDPAQYLGPDMETTTSFTQVTGARIDRDTIHSRDEIEAGAAPIRNGQTPPVLPRFLHDEEFVMPELYMDKIAALAKAKRTNIAFLYLPVFGAEPVAADWKFYEKYGPVLDARFLRTDHRQYSDGAHLNRIGAQRVDAWLAAELLKAPQLLEKRGAP</sequence>
<keyword evidence="1" id="KW-0472">Membrane</keyword>
<reference evidence="2 3" key="1">
    <citation type="submission" date="2020-11" db="EMBL/GenBank/DDBJ databases">
        <title>The genome sequence of Novosphingobium sp. 1Y9A.</title>
        <authorList>
            <person name="Liu Y."/>
        </authorList>
    </citation>
    <scope>NUCLEOTIDE SEQUENCE [LARGE SCALE GENOMIC DNA]</scope>
    <source>
        <strain evidence="2 3">1Y9A</strain>
    </source>
</reference>
<dbReference type="Proteomes" id="UP000600799">
    <property type="component" value="Unassembled WGS sequence"/>
</dbReference>